<dbReference type="HOGENOM" id="CLU_2962022_0_0_1"/>
<dbReference type="EMBL" id="KI297142">
    <property type="protein sequence ID" value="ESA00526.1"/>
    <property type="molecule type" value="Genomic_DNA"/>
</dbReference>
<evidence type="ECO:0000313" key="1">
    <source>
        <dbReference type="EMBL" id="ESA00526.1"/>
    </source>
</evidence>
<name>U9TB04_RHIID</name>
<proteinExistence type="predicted"/>
<accession>U9TB04</accession>
<sequence length="59" mass="6893">MSKNFKTEQMVEEFKKRIVMMKIETKHTTCGEFGSSKEVLDAWTRDGERNLSPFSITFS</sequence>
<dbReference type="AlphaFoldDB" id="U9TB04"/>
<protein>
    <submittedName>
        <fullName evidence="1">Uncharacterized protein</fullName>
    </submittedName>
</protein>
<organism evidence="1">
    <name type="scientific">Rhizophagus irregularis (strain DAOM 181602 / DAOM 197198 / MUCL 43194)</name>
    <name type="common">Arbuscular mycorrhizal fungus</name>
    <name type="synonym">Glomus intraradices</name>
    <dbReference type="NCBI Taxonomy" id="747089"/>
    <lineage>
        <taxon>Eukaryota</taxon>
        <taxon>Fungi</taxon>
        <taxon>Fungi incertae sedis</taxon>
        <taxon>Mucoromycota</taxon>
        <taxon>Glomeromycotina</taxon>
        <taxon>Glomeromycetes</taxon>
        <taxon>Glomerales</taxon>
        <taxon>Glomeraceae</taxon>
        <taxon>Rhizophagus</taxon>
    </lineage>
</organism>
<gene>
    <name evidence="1" type="ORF">GLOINDRAFT_8404</name>
</gene>
<reference evidence="1" key="1">
    <citation type="submission" date="2013-07" db="EMBL/GenBank/DDBJ databases">
        <title>The genome of an arbuscular mycorrhizal fungus provides insights into the evolution of the oldest plant symbiosis.</title>
        <authorList>
            <consortium name="DOE Joint Genome Institute"/>
            <person name="Tisserant E."/>
            <person name="Malbreil M."/>
            <person name="Kuo A."/>
            <person name="Kohler A."/>
            <person name="Symeonidi A."/>
            <person name="Balestrini R."/>
            <person name="Charron P."/>
            <person name="Duensing N."/>
            <person name="Frei-dit-Frey N."/>
            <person name="Gianinazzi-Pearson V."/>
            <person name="Gilbert B."/>
            <person name="Handa Y."/>
            <person name="Hijri M."/>
            <person name="Kaul R."/>
            <person name="Kawaguchi M."/>
            <person name="Krajinski F."/>
            <person name="Lammers P."/>
            <person name="Lapierre D."/>
            <person name="Masclaux F.G."/>
            <person name="Murat C."/>
            <person name="Morin E."/>
            <person name="Ndikumana S."/>
            <person name="Pagni M."/>
            <person name="Petitpierre D."/>
            <person name="Requena N."/>
            <person name="Rosikiewicz P."/>
            <person name="Riley R."/>
            <person name="Saito K."/>
            <person name="San Clemente H."/>
            <person name="Shapiro H."/>
            <person name="van Tuinen D."/>
            <person name="Becard G."/>
            <person name="Bonfante P."/>
            <person name="Paszkowski U."/>
            <person name="Shachar-Hill Y."/>
            <person name="Young J.P."/>
            <person name="Sanders I.R."/>
            <person name="Henrissat B."/>
            <person name="Rensing S.A."/>
            <person name="Grigoriev I.V."/>
            <person name="Corradi N."/>
            <person name="Roux C."/>
            <person name="Martin F."/>
        </authorList>
    </citation>
    <scope>NUCLEOTIDE SEQUENCE</scope>
    <source>
        <strain evidence="1">DAOM 197198</strain>
    </source>
</reference>